<protein>
    <submittedName>
        <fullName evidence="1">TatC-like protein ymf16</fullName>
    </submittedName>
</protein>
<dbReference type="EMBL" id="JACGWN010000225">
    <property type="protein sequence ID" value="KAL0383828.1"/>
    <property type="molecule type" value="Genomic_DNA"/>
</dbReference>
<dbReference type="AlphaFoldDB" id="A0AAW2RUT6"/>
<name>A0AAW2RUT6_9LAMI</name>
<comment type="caution">
    <text evidence="1">The sequence shown here is derived from an EMBL/GenBank/DDBJ whole genome shotgun (WGS) entry which is preliminary data.</text>
</comment>
<organism evidence="1">
    <name type="scientific">Sesamum latifolium</name>
    <dbReference type="NCBI Taxonomy" id="2727402"/>
    <lineage>
        <taxon>Eukaryota</taxon>
        <taxon>Viridiplantae</taxon>
        <taxon>Streptophyta</taxon>
        <taxon>Embryophyta</taxon>
        <taxon>Tracheophyta</taxon>
        <taxon>Spermatophyta</taxon>
        <taxon>Magnoliopsida</taxon>
        <taxon>eudicotyledons</taxon>
        <taxon>Gunneridae</taxon>
        <taxon>Pentapetalae</taxon>
        <taxon>asterids</taxon>
        <taxon>lamiids</taxon>
        <taxon>Lamiales</taxon>
        <taxon>Pedaliaceae</taxon>
        <taxon>Sesamum</taxon>
    </lineage>
</organism>
<reference evidence="1" key="1">
    <citation type="submission" date="2020-06" db="EMBL/GenBank/DDBJ databases">
        <authorList>
            <person name="Li T."/>
            <person name="Hu X."/>
            <person name="Zhang T."/>
            <person name="Song X."/>
            <person name="Zhang H."/>
            <person name="Dai N."/>
            <person name="Sheng W."/>
            <person name="Hou X."/>
            <person name="Wei L."/>
        </authorList>
    </citation>
    <scope>NUCLEOTIDE SEQUENCE</scope>
    <source>
        <strain evidence="1">KEN1</strain>
        <tissue evidence="1">Leaf</tissue>
    </source>
</reference>
<proteinExistence type="predicted"/>
<reference evidence="1" key="2">
    <citation type="journal article" date="2024" name="Plant">
        <title>Genomic evolution and insights into agronomic trait innovations of Sesamum species.</title>
        <authorList>
            <person name="Miao H."/>
            <person name="Wang L."/>
            <person name="Qu L."/>
            <person name="Liu H."/>
            <person name="Sun Y."/>
            <person name="Le M."/>
            <person name="Wang Q."/>
            <person name="Wei S."/>
            <person name="Zheng Y."/>
            <person name="Lin W."/>
            <person name="Duan Y."/>
            <person name="Cao H."/>
            <person name="Xiong S."/>
            <person name="Wang X."/>
            <person name="Wei L."/>
            <person name="Li C."/>
            <person name="Ma Q."/>
            <person name="Ju M."/>
            <person name="Zhao R."/>
            <person name="Li G."/>
            <person name="Mu C."/>
            <person name="Tian Q."/>
            <person name="Mei H."/>
            <person name="Zhang T."/>
            <person name="Gao T."/>
            <person name="Zhang H."/>
        </authorList>
    </citation>
    <scope>NUCLEOTIDE SEQUENCE</scope>
    <source>
        <strain evidence="1">KEN1</strain>
    </source>
</reference>
<accession>A0AAW2RUT6</accession>
<evidence type="ECO:0000313" key="1">
    <source>
        <dbReference type="EMBL" id="KAL0383828.1"/>
    </source>
</evidence>
<sequence length="151" mass="17326">MGNKGGNTIDSPFKWFSLLLVPVPNSSRVVPNVWHFPYFMGETSTNSLMIKLQPKIYEPYYVNCSYFRSFHRYAPGTCNCDPFARYQGFSVENFHEQSSFFDGFFRLTAALSTPPDIWCQIVARFLISLIIELAIFVASIVEVREEAGRVE</sequence>
<gene>
    <name evidence="1" type="ORF">Slati_4607800</name>
</gene>